<dbReference type="RefSeq" id="WP_080022514.1">
    <property type="nucleotide sequence ID" value="NZ_LTAY01000033.1"/>
</dbReference>
<name>A0A1V4SXR0_9CLOT</name>
<feature type="region of interest" description="Disordered" evidence="1">
    <location>
        <begin position="1"/>
        <end position="53"/>
    </location>
</feature>
<feature type="compositionally biased region" description="Polar residues" evidence="1">
    <location>
        <begin position="13"/>
        <end position="33"/>
    </location>
</feature>
<organism evidence="2 3">
    <name type="scientific">Clostridium thermobutyricum DSM 4928</name>
    <dbReference type="NCBI Taxonomy" id="1121339"/>
    <lineage>
        <taxon>Bacteria</taxon>
        <taxon>Bacillati</taxon>
        <taxon>Bacillota</taxon>
        <taxon>Clostridia</taxon>
        <taxon>Eubacteriales</taxon>
        <taxon>Clostridiaceae</taxon>
        <taxon>Clostridium</taxon>
    </lineage>
</organism>
<reference evidence="2 3" key="1">
    <citation type="submission" date="2016-02" db="EMBL/GenBank/DDBJ databases">
        <title>Genome sequence of Clostridium thermobutyricum DSM 4928.</title>
        <authorList>
            <person name="Poehlein A."/>
            <person name="Daniel R."/>
        </authorList>
    </citation>
    <scope>NUCLEOTIDE SEQUENCE [LARGE SCALE GENOMIC DNA]</scope>
    <source>
        <strain evidence="2 3">DSM 4928</strain>
    </source>
</reference>
<accession>A0A1V4SXR0</accession>
<dbReference type="Proteomes" id="UP000191448">
    <property type="component" value="Unassembled WGS sequence"/>
</dbReference>
<proteinExistence type="predicted"/>
<evidence type="ECO:0000313" key="2">
    <source>
        <dbReference type="EMBL" id="OPX48379.1"/>
    </source>
</evidence>
<dbReference type="OrthoDB" id="1932245at2"/>
<gene>
    <name evidence="2" type="ORF">CLTHE_12680</name>
</gene>
<comment type="caution">
    <text evidence="2">The sequence shown here is derived from an EMBL/GenBank/DDBJ whole genome shotgun (WGS) entry which is preliminary data.</text>
</comment>
<evidence type="ECO:0000256" key="1">
    <source>
        <dbReference type="SAM" id="MobiDB-lite"/>
    </source>
</evidence>
<evidence type="ECO:0000313" key="3">
    <source>
        <dbReference type="Proteomes" id="UP000191448"/>
    </source>
</evidence>
<protein>
    <submittedName>
        <fullName evidence="2">Uncharacterized protein</fullName>
    </submittedName>
</protein>
<dbReference type="EMBL" id="LTAY01000033">
    <property type="protein sequence ID" value="OPX48379.1"/>
    <property type="molecule type" value="Genomic_DNA"/>
</dbReference>
<dbReference type="AlphaFoldDB" id="A0A1V4SXR0"/>
<sequence>MDSDDKKSKRLNGDSNTDKSYQGLTGQDSDTTKSTNTQNIQNSKQSSQSSLEDLTAHVEELNSIKENMNSFNIPKDEQLFYERKVKPLVQNIYFLSLSSSSIANTAQLMQNNAYKKKKEMKHALDLTYEMNLEIECLFETMFRRTKIFRDGINQAIKICGPGEKFWEE</sequence>
<feature type="compositionally biased region" description="Low complexity" evidence="1">
    <location>
        <begin position="34"/>
        <end position="50"/>
    </location>
</feature>